<dbReference type="AlphaFoldDB" id="A0A0B0H6Q3"/>
<comment type="similarity">
    <text evidence="8">Belongs to the peptidase M48 family. BepA subfamily.</text>
</comment>
<feature type="active site" description="Proton donor" evidence="8">
    <location>
        <position position="209"/>
    </location>
</feature>
<dbReference type="PANTHER" id="PTHR22726">
    <property type="entry name" value="METALLOENDOPEPTIDASE OMA1"/>
    <property type="match status" value="1"/>
</dbReference>
<feature type="binding site" evidence="8">
    <location>
        <position position="143"/>
    </location>
    <ligand>
        <name>Zn(2+)</name>
        <dbReference type="ChEBI" id="CHEBI:29105"/>
        <note>catalytic</note>
    </ligand>
</feature>
<dbReference type="GO" id="GO:0042597">
    <property type="term" value="C:periplasmic space"/>
    <property type="evidence" value="ECO:0007669"/>
    <property type="project" value="UniProtKB-SubCell"/>
</dbReference>
<dbReference type="GO" id="GO:0016020">
    <property type="term" value="C:membrane"/>
    <property type="evidence" value="ECO:0007669"/>
    <property type="project" value="InterPro"/>
</dbReference>
<feature type="active site" evidence="8">
    <location>
        <position position="140"/>
    </location>
</feature>
<evidence type="ECO:0000256" key="2">
    <source>
        <dbReference type="ARBA" id="ARBA00022723"/>
    </source>
</evidence>
<dbReference type="Pfam" id="PF14559">
    <property type="entry name" value="TPR_19"/>
    <property type="match status" value="1"/>
</dbReference>
<feature type="domain" description="Peptidase M48" evidence="9">
    <location>
        <begin position="76"/>
        <end position="263"/>
    </location>
</feature>
<proteinExistence type="inferred from homology"/>
<dbReference type="InterPro" id="IPR001915">
    <property type="entry name" value="Peptidase_M48"/>
</dbReference>
<evidence type="ECO:0000256" key="3">
    <source>
        <dbReference type="ARBA" id="ARBA00022729"/>
    </source>
</evidence>
<protein>
    <recommendedName>
        <fullName evidence="8">Putative beta-barrel assembly-enhancing protease</fullName>
        <ecNumber evidence="8">3.4.-.-</ecNumber>
    </recommendedName>
</protein>
<evidence type="ECO:0000256" key="5">
    <source>
        <dbReference type="ARBA" id="ARBA00022801"/>
    </source>
</evidence>
<evidence type="ECO:0000256" key="8">
    <source>
        <dbReference type="HAMAP-Rule" id="MF_00997"/>
    </source>
</evidence>
<comment type="subcellular location">
    <subcellularLocation>
        <location evidence="8">Periplasm</location>
    </subcellularLocation>
</comment>
<name>A0A0B0H6Q3_SOVGS</name>
<feature type="binding site" evidence="8">
    <location>
        <position position="205"/>
    </location>
    <ligand>
        <name>Zn(2+)</name>
        <dbReference type="ChEBI" id="CHEBI:29105"/>
        <note>catalytic</note>
    </ligand>
</feature>
<dbReference type="HAMAP" id="MF_00997">
    <property type="entry name" value="Protease_BepA"/>
    <property type="match status" value="1"/>
</dbReference>
<dbReference type="Pfam" id="PF01435">
    <property type="entry name" value="Peptidase_M48"/>
    <property type="match status" value="1"/>
</dbReference>
<dbReference type="EC" id="3.4.-.-" evidence="8"/>
<keyword evidence="5 8" id="KW-0378">Hydrolase</keyword>
<dbReference type="InterPro" id="IPR030873">
    <property type="entry name" value="Protease_BepA"/>
</dbReference>
<evidence type="ECO:0000313" key="10">
    <source>
        <dbReference type="EMBL" id="KHF24322.1"/>
    </source>
</evidence>
<evidence type="ECO:0000256" key="4">
    <source>
        <dbReference type="ARBA" id="ARBA00022764"/>
    </source>
</evidence>
<dbReference type="Gene3D" id="3.30.2010.10">
    <property type="entry name" value="Metalloproteases ('zincins'), catalytic domain"/>
    <property type="match status" value="1"/>
</dbReference>
<organism evidence="10 11">
    <name type="scientific">Solemya velum gill symbiont</name>
    <dbReference type="NCBI Taxonomy" id="2340"/>
    <lineage>
        <taxon>Bacteria</taxon>
        <taxon>Pseudomonadati</taxon>
        <taxon>Pseudomonadota</taxon>
        <taxon>Gammaproteobacteria</taxon>
        <taxon>sulfur-oxidizing symbionts</taxon>
    </lineage>
</organism>
<comment type="function">
    <text evidence="8">Functions as both a chaperone and a metalloprotease. Maintains the integrity of the outer membrane by promoting either the assembly or the elimination of outer membrane proteins, depending on their folding state.</text>
</comment>
<dbReference type="InterPro" id="IPR011990">
    <property type="entry name" value="TPR-like_helical_dom_sf"/>
</dbReference>
<gene>
    <name evidence="10" type="ORF">JV46_24730</name>
</gene>
<evidence type="ECO:0000256" key="6">
    <source>
        <dbReference type="ARBA" id="ARBA00022833"/>
    </source>
</evidence>
<dbReference type="PATRIC" id="fig|2340.3.peg.2394"/>
<dbReference type="EMBL" id="JRAA01000003">
    <property type="protein sequence ID" value="KHF24322.1"/>
    <property type="molecule type" value="Genomic_DNA"/>
</dbReference>
<dbReference type="InterPro" id="IPR051156">
    <property type="entry name" value="Mito/Outer_Membr_Metalloprot"/>
</dbReference>
<keyword evidence="6 8" id="KW-0862">Zinc</keyword>
<reference evidence="10 11" key="1">
    <citation type="journal article" date="2014" name="BMC Genomics">
        <title>The genome of the intracellular bacterium of the coastal bivalve, Solemya velum: a blueprint for thriving in and out of symbiosis.</title>
        <authorList>
            <person name="Dmytrenko O."/>
            <person name="Russell S.L."/>
            <person name="Loo W.T."/>
            <person name="Fontanez K.M."/>
            <person name="Liao L."/>
            <person name="Roeselers G."/>
            <person name="Sharma R."/>
            <person name="Stewart F.J."/>
            <person name="Newton I.L."/>
            <person name="Woyke T."/>
            <person name="Wu D."/>
            <person name="Lang J.M."/>
            <person name="Eisen J.A."/>
            <person name="Cavanaugh C.M."/>
        </authorList>
    </citation>
    <scope>NUCLEOTIDE SEQUENCE [LARGE SCALE GENOMIC DNA]</scope>
    <source>
        <strain evidence="10 11">WH</strain>
    </source>
</reference>
<accession>A0A0B0H6Q3</accession>
<dbReference type="Proteomes" id="UP000030856">
    <property type="component" value="Unassembled WGS sequence"/>
</dbReference>
<keyword evidence="4 8" id="KW-0574">Periplasm</keyword>
<comment type="caution">
    <text evidence="10">The sequence shown here is derived from an EMBL/GenBank/DDBJ whole genome shotgun (WGS) entry which is preliminary data.</text>
</comment>
<dbReference type="GO" id="GO:0004222">
    <property type="term" value="F:metalloendopeptidase activity"/>
    <property type="evidence" value="ECO:0007669"/>
    <property type="project" value="InterPro"/>
</dbReference>
<evidence type="ECO:0000313" key="11">
    <source>
        <dbReference type="Proteomes" id="UP000030856"/>
    </source>
</evidence>
<dbReference type="eggNOG" id="COG4783">
    <property type="taxonomic scope" value="Bacteria"/>
</dbReference>
<dbReference type="GO" id="GO:0008270">
    <property type="term" value="F:zinc ion binding"/>
    <property type="evidence" value="ECO:0007669"/>
    <property type="project" value="UniProtKB-UniRule"/>
</dbReference>
<evidence type="ECO:0000259" key="9">
    <source>
        <dbReference type="Pfam" id="PF01435"/>
    </source>
</evidence>
<dbReference type="PANTHER" id="PTHR22726:SF1">
    <property type="entry name" value="METALLOENDOPEPTIDASE OMA1, MITOCHONDRIAL"/>
    <property type="match status" value="1"/>
</dbReference>
<keyword evidence="2 8" id="KW-0479">Metal-binding</keyword>
<keyword evidence="11" id="KW-1185">Reference proteome</keyword>
<dbReference type="SUPFAM" id="SSF48452">
    <property type="entry name" value="TPR-like"/>
    <property type="match status" value="1"/>
</dbReference>
<comment type="cofactor">
    <cofactor evidence="8">
        <name>Zn(2+)</name>
        <dbReference type="ChEBI" id="CHEBI:29105"/>
    </cofactor>
    <text evidence="8">Binds 1 zinc ion per subunit.</text>
</comment>
<sequence length="489" mass="53565">MRQTPVIDNMKMIKPLLTILLFSWTLHPALALDYSLPDMGESSGAYLSTVQERKLGRAFMRYVHANANVVKDTMLTGYLQSLGDRLASKAQLGAGSFNFFLVDDMLINAFAGPGGYIGVHTGLILEAETEDELAAVVAHEIAHVSQRHIARMVQEAEQMAMPAAGMLLAAILLGAATGGAGAMAMAAGGQAALMQKQINFTRANEREADNIGIQILAKSKHDTRAMATFFQRLGRATNSGGVTLPEFLLSHPVTADRTADALARAEKYPYQQQHDDFDFQLFRAAIRADQFSSGKSSAKHFKSTLRDGRYRSEDAERYGLVLGLMRSRKYSEARKELGKLLSKHPRNPMIRATNARLWLKQGNNQKAVSTAKQALASKPGNHALTVLTADIMTRARQPKSAYKLLKKHAKSHSDDPQTFKLLARAAAGSKKKADSHAALADYHFLVGEPDVAVQQLLIALKTPGLSFYSKSKLEAKKRMMEEESAALKR</sequence>
<keyword evidence="1 8" id="KW-0645">Protease</keyword>
<evidence type="ECO:0000256" key="1">
    <source>
        <dbReference type="ARBA" id="ARBA00022670"/>
    </source>
</evidence>
<evidence type="ECO:0000256" key="7">
    <source>
        <dbReference type="ARBA" id="ARBA00023049"/>
    </source>
</evidence>
<dbReference type="Gene3D" id="1.25.40.10">
    <property type="entry name" value="Tetratricopeptide repeat domain"/>
    <property type="match status" value="1"/>
</dbReference>
<dbReference type="GO" id="GO:0051603">
    <property type="term" value="P:proteolysis involved in protein catabolic process"/>
    <property type="evidence" value="ECO:0007669"/>
    <property type="project" value="TreeGrafter"/>
</dbReference>
<feature type="binding site" evidence="8">
    <location>
        <position position="139"/>
    </location>
    <ligand>
        <name>Zn(2+)</name>
        <dbReference type="ChEBI" id="CHEBI:29105"/>
        <note>catalytic</note>
    </ligand>
</feature>
<dbReference type="STRING" id="2340.JV46_24730"/>
<keyword evidence="7 8" id="KW-0482">Metalloprotease</keyword>
<keyword evidence="3 8" id="KW-0732">Signal</keyword>